<feature type="coiled-coil region" evidence="1">
    <location>
        <begin position="187"/>
        <end position="221"/>
    </location>
</feature>
<name>K9ZJY2_ANACC</name>
<proteinExistence type="predicted"/>
<dbReference type="HOGENOM" id="CLU_104162_0_0_3"/>
<keyword evidence="1" id="KW-0175">Coiled coil</keyword>
<dbReference type="Proteomes" id="UP000010474">
    <property type="component" value="Chromosome"/>
</dbReference>
<keyword evidence="2" id="KW-0812">Transmembrane</keyword>
<reference evidence="4" key="1">
    <citation type="journal article" date="2013" name="Proc. Natl. Acad. Sci. U.S.A.">
        <title>Improving the coverage of the cyanobacterial phylum using diversity-driven genome sequencing.</title>
        <authorList>
            <person name="Shih P.M."/>
            <person name="Wu D."/>
            <person name="Latifi A."/>
            <person name="Axen S.D."/>
            <person name="Fewer D.P."/>
            <person name="Talla E."/>
            <person name="Calteau A."/>
            <person name="Cai F."/>
            <person name="Tandeau de Marsac N."/>
            <person name="Rippka R."/>
            <person name="Herdman M."/>
            <person name="Sivonen K."/>
            <person name="Coursin T."/>
            <person name="Laurent T."/>
            <person name="Goodwin L."/>
            <person name="Nolan M."/>
            <person name="Davenport K.W."/>
            <person name="Han C.S."/>
            <person name="Rubin E.M."/>
            <person name="Eisen J.A."/>
            <person name="Woyke T."/>
            <person name="Gugger M."/>
            <person name="Kerfeld C.A."/>
        </authorList>
    </citation>
    <scope>NUCLEOTIDE SEQUENCE [LARGE SCALE GENOMIC DNA]</scope>
    <source>
        <strain evidence="4">ATCC 27899 / PCC 7122</strain>
    </source>
</reference>
<keyword evidence="4" id="KW-1185">Reference proteome</keyword>
<dbReference type="OrthoDB" id="424290at2"/>
<sequence length="226" mass="25665">MELPINTNLQILKNNVHSFSQSAQQLGKSFKETADYKTDQAINKITTTLDQAKGSLEDSWQTATQIKNTTSETIENVITHSVKDLITQHPTFLWILQILGWASNHPIITLVILLFIIAFTWSIFKGIIHLIETASWSILKIPFQLIQALFKTIFLSLNKFGNFQLAKITDTNENNYISVVTPDGITYQNKQQRLAEISHRLESIQKEQQQLLQEAANLIGSETIDI</sequence>
<protein>
    <submittedName>
        <fullName evidence="3">Uncharacterized protein</fullName>
    </submittedName>
</protein>
<gene>
    <name evidence="3" type="ordered locus">Anacy_3692</name>
</gene>
<keyword evidence="2" id="KW-1133">Transmembrane helix</keyword>
<organism evidence="3 4">
    <name type="scientific">Anabaena cylindrica (strain ATCC 27899 / PCC 7122)</name>
    <dbReference type="NCBI Taxonomy" id="272123"/>
    <lineage>
        <taxon>Bacteria</taxon>
        <taxon>Bacillati</taxon>
        <taxon>Cyanobacteriota</taxon>
        <taxon>Cyanophyceae</taxon>
        <taxon>Nostocales</taxon>
        <taxon>Nostocaceae</taxon>
        <taxon>Anabaena</taxon>
    </lineage>
</organism>
<dbReference type="EMBL" id="CP003659">
    <property type="protein sequence ID" value="AFZ59079.1"/>
    <property type="molecule type" value="Genomic_DNA"/>
</dbReference>
<dbReference type="STRING" id="272123.Anacy_3692"/>
<dbReference type="PATRIC" id="fig|272123.3.peg.4013"/>
<dbReference type="RefSeq" id="WP_015215700.1">
    <property type="nucleotide sequence ID" value="NC_019771.1"/>
</dbReference>
<evidence type="ECO:0000256" key="1">
    <source>
        <dbReference type="SAM" id="Coils"/>
    </source>
</evidence>
<evidence type="ECO:0000313" key="4">
    <source>
        <dbReference type="Proteomes" id="UP000010474"/>
    </source>
</evidence>
<evidence type="ECO:0000313" key="3">
    <source>
        <dbReference type="EMBL" id="AFZ59079.1"/>
    </source>
</evidence>
<keyword evidence="2" id="KW-0472">Membrane</keyword>
<feature type="transmembrane region" description="Helical" evidence="2">
    <location>
        <begin position="107"/>
        <end position="131"/>
    </location>
</feature>
<dbReference type="AlphaFoldDB" id="K9ZJY2"/>
<evidence type="ECO:0000256" key="2">
    <source>
        <dbReference type="SAM" id="Phobius"/>
    </source>
</evidence>
<accession>K9ZJY2</accession>
<dbReference type="KEGG" id="acy:Anacy_3692"/>
<dbReference type="eggNOG" id="ENOG50335C6">
    <property type="taxonomic scope" value="Bacteria"/>
</dbReference>